<dbReference type="PROSITE" id="PS51257">
    <property type="entry name" value="PROKAR_LIPOPROTEIN"/>
    <property type="match status" value="1"/>
</dbReference>
<evidence type="ECO:0000256" key="1">
    <source>
        <dbReference type="ARBA" id="ARBA00004196"/>
    </source>
</evidence>
<dbReference type="SUPFAM" id="SSF89392">
    <property type="entry name" value="Prokaryotic lipoproteins and lipoprotein localization factors"/>
    <property type="match status" value="1"/>
</dbReference>
<evidence type="ECO:0000256" key="2">
    <source>
        <dbReference type="ARBA" id="ARBA00009194"/>
    </source>
</evidence>
<keyword evidence="4" id="KW-0732">Signal</keyword>
<dbReference type="InterPro" id="IPR009830">
    <property type="entry name" value="LppX/LprAFG"/>
</dbReference>
<comment type="similarity">
    <text evidence="2">Belongs to the LppX/LprAFG lipoprotein family.</text>
</comment>
<evidence type="ECO:0000256" key="4">
    <source>
        <dbReference type="SAM" id="SignalP"/>
    </source>
</evidence>
<sequence>MHKHSVYSHYSHFTHNRMALTFMSCALLLFVLAACGDTSTGSKTPSAQELITKSQAAIQKVTSYHFNLKTDNIGSGSGPTSINIQSANGDVLVPDKLKADASALIAGFSIQTTIIAIGDKQYYKDPLSGGWTPTSNLLDPRALSDSQTGVAAIIGQIQNPSTPTASNVDGTDCWSIDGKLPTQNLAGITGGGTPAGSTVATTVCIGKADNLPYLIKITGVAVSGDKTNTTRTFKLSNFNKPVTINAPV</sequence>
<gene>
    <name evidence="5" type="primary">lprF</name>
    <name evidence="5" type="ORF">KTT_02760</name>
</gene>
<protein>
    <submittedName>
        <fullName evidence="5">Putative diacylated glycolipid transporter LprF</fullName>
    </submittedName>
</protein>
<reference evidence="6" key="1">
    <citation type="submission" date="2018-12" db="EMBL/GenBank/DDBJ databases">
        <title>Tengunoibacter tsumagoiensis gen. nov., sp. nov., Dictyobacter kobayashii sp. nov., D. alpinus sp. nov., and D. joshuensis sp. nov. and description of Dictyobacteraceae fam. nov. within the order Ktedonobacterales isolated from Tengu-no-mugimeshi.</title>
        <authorList>
            <person name="Wang C.M."/>
            <person name="Zheng Y."/>
            <person name="Sakai Y."/>
            <person name="Toyoda A."/>
            <person name="Minakuchi Y."/>
            <person name="Abe K."/>
            <person name="Yokota A."/>
            <person name="Yabe S."/>
        </authorList>
    </citation>
    <scope>NUCLEOTIDE SEQUENCE [LARGE SCALE GENOMIC DNA]</scope>
    <source>
        <strain evidence="6">Uno3</strain>
    </source>
</reference>
<feature type="chain" id="PRO_5019452474" evidence="4">
    <location>
        <begin position="34"/>
        <end position="248"/>
    </location>
</feature>
<organism evidence="5 6">
    <name type="scientific">Tengunoibacter tsumagoiensis</name>
    <dbReference type="NCBI Taxonomy" id="2014871"/>
    <lineage>
        <taxon>Bacteria</taxon>
        <taxon>Bacillati</taxon>
        <taxon>Chloroflexota</taxon>
        <taxon>Ktedonobacteria</taxon>
        <taxon>Ktedonobacterales</taxon>
        <taxon>Dictyobacteraceae</taxon>
        <taxon>Tengunoibacter</taxon>
    </lineage>
</organism>
<keyword evidence="6" id="KW-1185">Reference proteome</keyword>
<evidence type="ECO:0000256" key="3">
    <source>
        <dbReference type="ARBA" id="ARBA00022475"/>
    </source>
</evidence>
<evidence type="ECO:0000313" key="6">
    <source>
        <dbReference type="Proteomes" id="UP000287352"/>
    </source>
</evidence>
<dbReference type="InterPro" id="IPR029046">
    <property type="entry name" value="LolA/LolB/LppX"/>
</dbReference>
<name>A0A401ZUA2_9CHLR</name>
<dbReference type="AlphaFoldDB" id="A0A401ZUA2"/>
<dbReference type="Proteomes" id="UP000287352">
    <property type="component" value="Unassembled WGS sequence"/>
</dbReference>
<dbReference type="RefSeq" id="WP_126578021.1">
    <property type="nucleotide sequence ID" value="NZ_BIFR01000001.1"/>
</dbReference>
<keyword evidence="3" id="KW-1003">Cell membrane</keyword>
<evidence type="ECO:0000313" key="5">
    <source>
        <dbReference type="EMBL" id="GCE10417.1"/>
    </source>
</evidence>
<proteinExistence type="inferred from homology"/>
<feature type="signal peptide" evidence="4">
    <location>
        <begin position="1"/>
        <end position="33"/>
    </location>
</feature>
<dbReference type="CDD" id="cd16334">
    <property type="entry name" value="LppX-like"/>
    <property type="match status" value="1"/>
</dbReference>
<accession>A0A401ZUA2</accession>
<dbReference type="Pfam" id="PF07161">
    <property type="entry name" value="LppX_LprAFG"/>
    <property type="match status" value="1"/>
</dbReference>
<dbReference type="Gene3D" id="2.50.20.20">
    <property type="match status" value="1"/>
</dbReference>
<dbReference type="EMBL" id="BIFR01000001">
    <property type="protein sequence ID" value="GCE10417.1"/>
    <property type="molecule type" value="Genomic_DNA"/>
</dbReference>
<dbReference type="OrthoDB" id="154615at2"/>
<keyword evidence="3" id="KW-0472">Membrane</keyword>
<comment type="subcellular location">
    <subcellularLocation>
        <location evidence="1">Cell envelope</location>
    </subcellularLocation>
</comment>
<comment type="caution">
    <text evidence="5">The sequence shown here is derived from an EMBL/GenBank/DDBJ whole genome shotgun (WGS) entry which is preliminary data.</text>
</comment>
<dbReference type="GO" id="GO:0030313">
    <property type="term" value="C:cell envelope"/>
    <property type="evidence" value="ECO:0007669"/>
    <property type="project" value="UniProtKB-SubCell"/>
</dbReference>